<protein>
    <recommendedName>
        <fullName evidence="2">Aminotransferase-like plant mobile domain-containing protein</fullName>
    </recommendedName>
</protein>
<gene>
    <name evidence="3" type="ORF">Pyn_01636</name>
</gene>
<dbReference type="PANTHER" id="PTHR46033">
    <property type="entry name" value="PROTEIN MAIN-LIKE 2"/>
    <property type="match status" value="1"/>
</dbReference>
<accession>A0A314YL13</accession>
<feature type="region of interest" description="Disordered" evidence="1">
    <location>
        <begin position="607"/>
        <end position="702"/>
    </location>
</feature>
<dbReference type="Proteomes" id="UP000250321">
    <property type="component" value="Unassembled WGS sequence"/>
</dbReference>
<feature type="domain" description="Aminotransferase-like plant mobile" evidence="2">
    <location>
        <begin position="108"/>
        <end position="258"/>
    </location>
</feature>
<sequence>MCYSHGKVPKACVIFLDVGSFERTGFITWALELLSWSFGKSFCPSAGIVEEGKTPPLLKNACEESVVGEDRHHHNPYPCGINKGWSQWFDRELRDPSIFNILCRTGVLDAIFLSKACDIHIEAKMLRHVVRRWSTETHTFICSWGEFTPTLEDVAKIFHLPICGSQDPFSVTLTLEDSRKLEILRKGAPTAPSTSLRFSNWIQYFGDANRDELCHLAALISLWLGRFIFYDFSQDCLHQWVFSLALAIARGSVIPLAPMGSRDYGCGNPLELKLMQVFLWESFKGLDMPPLSHSRARLLVDSGKGSYLPERLPLVCRWSQRMQRKGHNFLELLDGVDNFVFRPYCVLPEEFKHVPFYPDSDGLVEAPAMITWRSLCIIHRIELDCNLGLIKMSLSIPAITITLHCIAGRERVGGFSKAYQAYSNRYFASFSRFHAAPCNRLLPTTVRHARLVSEEKAISLSQKGNLPFTSKSGKIVGDFSKLKTKLEKLGSHGARRSAVCGKRKREESCSAEKKQAVKEPRRFIPKVAASGPLRAKGNATLESSPHQELVASGSSKHVGKASEALPSHSEYKRLTHIRTPYSKSKDKGAPAIPKRQSMRILQARFVDTRRGKGESSRAKVVVTVDDDESNESDAVETEIDTHKQESVRSVGGMDEDLDEDQYYNCDEGAYTGPDTRSEEPDDSNVPPGFAGGTQKRVWSHVA</sequence>
<feature type="compositionally biased region" description="Basic and acidic residues" evidence="1">
    <location>
        <begin position="607"/>
        <end position="617"/>
    </location>
</feature>
<dbReference type="STRING" id="2094558.A0A314YL13"/>
<name>A0A314YL13_PRUYE</name>
<dbReference type="GO" id="GO:0010073">
    <property type="term" value="P:meristem maintenance"/>
    <property type="evidence" value="ECO:0007669"/>
    <property type="project" value="InterPro"/>
</dbReference>
<dbReference type="EMBL" id="PJQY01001018">
    <property type="protein sequence ID" value="PQQ06009.1"/>
    <property type="molecule type" value="Genomic_DNA"/>
</dbReference>
<dbReference type="InterPro" id="IPR044824">
    <property type="entry name" value="MAIN-like"/>
</dbReference>
<dbReference type="OrthoDB" id="1642709at2759"/>
<organism evidence="3 4">
    <name type="scientific">Prunus yedoensis var. nudiflora</name>
    <dbReference type="NCBI Taxonomy" id="2094558"/>
    <lineage>
        <taxon>Eukaryota</taxon>
        <taxon>Viridiplantae</taxon>
        <taxon>Streptophyta</taxon>
        <taxon>Embryophyta</taxon>
        <taxon>Tracheophyta</taxon>
        <taxon>Spermatophyta</taxon>
        <taxon>Magnoliopsida</taxon>
        <taxon>eudicotyledons</taxon>
        <taxon>Gunneridae</taxon>
        <taxon>Pentapetalae</taxon>
        <taxon>rosids</taxon>
        <taxon>fabids</taxon>
        <taxon>Rosales</taxon>
        <taxon>Rosaceae</taxon>
        <taxon>Amygdaloideae</taxon>
        <taxon>Amygdaleae</taxon>
        <taxon>Prunus</taxon>
    </lineage>
</organism>
<keyword evidence="4" id="KW-1185">Reference proteome</keyword>
<evidence type="ECO:0000259" key="2">
    <source>
        <dbReference type="Pfam" id="PF10536"/>
    </source>
</evidence>
<evidence type="ECO:0000313" key="4">
    <source>
        <dbReference type="Proteomes" id="UP000250321"/>
    </source>
</evidence>
<dbReference type="Pfam" id="PF10536">
    <property type="entry name" value="PMD"/>
    <property type="match status" value="1"/>
</dbReference>
<dbReference type="AlphaFoldDB" id="A0A314YL13"/>
<dbReference type="InterPro" id="IPR019557">
    <property type="entry name" value="AminoTfrase-like_pln_mobile"/>
</dbReference>
<reference evidence="3 4" key="1">
    <citation type="submission" date="2018-02" db="EMBL/GenBank/DDBJ databases">
        <title>Draft genome of wild Prunus yedoensis var. nudiflora.</title>
        <authorList>
            <person name="Baek S."/>
            <person name="Kim J.-H."/>
            <person name="Choi K."/>
            <person name="Kim G.-B."/>
            <person name="Cho A."/>
            <person name="Jang H."/>
            <person name="Shin C.-H."/>
            <person name="Yu H.-J."/>
            <person name="Mun J.-H."/>
        </authorList>
    </citation>
    <scope>NUCLEOTIDE SEQUENCE [LARGE SCALE GENOMIC DNA]</scope>
    <source>
        <strain evidence="4">cv. Jeju island</strain>
        <tissue evidence="3">Leaf</tissue>
    </source>
</reference>
<evidence type="ECO:0000313" key="3">
    <source>
        <dbReference type="EMBL" id="PQQ06009.1"/>
    </source>
</evidence>
<evidence type="ECO:0000256" key="1">
    <source>
        <dbReference type="SAM" id="MobiDB-lite"/>
    </source>
</evidence>
<proteinExistence type="predicted"/>
<dbReference type="PANTHER" id="PTHR46033:SF80">
    <property type="entry name" value="PROTEIN MAIN-LIKE 2-LIKE"/>
    <property type="match status" value="1"/>
</dbReference>
<comment type="caution">
    <text evidence="3">The sequence shown here is derived from an EMBL/GenBank/DDBJ whole genome shotgun (WGS) entry which is preliminary data.</text>
</comment>
<feature type="compositionally biased region" description="Acidic residues" evidence="1">
    <location>
        <begin position="624"/>
        <end position="638"/>
    </location>
</feature>